<proteinExistence type="predicted"/>
<keyword evidence="3" id="KW-0805">Transcription regulation</keyword>
<keyword evidence="5" id="KW-0804">Transcription</keyword>
<organism evidence="8 9">
    <name type="scientific">Desulfofustis limnaeus</name>
    <dbReference type="NCBI Taxonomy" id="2740163"/>
    <lineage>
        <taxon>Bacteria</taxon>
        <taxon>Pseudomonadati</taxon>
        <taxon>Thermodesulfobacteriota</taxon>
        <taxon>Desulfobulbia</taxon>
        <taxon>Desulfobulbales</taxon>
        <taxon>Desulfocapsaceae</taxon>
        <taxon>Desulfofustis</taxon>
    </lineage>
</organism>
<dbReference type="Proteomes" id="UP000830055">
    <property type="component" value="Chromosome"/>
</dbReference>
<dbReference type="PANTHER" id="PTHR48111:SF1">
    <property type="entry name" value="TWO-COMPONENT RESPONSE REGULATOR ORR33"/>
    <property type="match status" value="1"/>
</dbReference>
<dbReference type="PROSITE" id="PS50110">
    <property type="entry name" value="RESPONSE_REGULATORY"/>
    <property type="match status" value="1"/>
</dbReference>
<evidence type="ECO:0000256" key="5">
    <source>
        <dbReference type="ARBA" id="ARBA00023163"/>
    </source>
</evidence>
<feature type="modified residue" description="4-aspartylphosphate" evidence="6">
    <location>
        <position position="54"/>
    </location>
</feature>
<evidence type="ECO:0000256" key="4">
    <source>
        <dbReference type="ARBA" id="ARBA00023125"/>
    </source>
</evidence>
<dbReference type="SMART" id="SM00448">
    <property type="entry name" value="REC"/>
    <property type="match status" value="1"/>
</dbReference>
<evidence type="ECO:0000259" key="7">
    <source>
        <dbReference type="PROSITE" id="PS50110"/>
    </source>
</evidence>
<evidence type="ECO:0000256" key="2">
    <source>
        <dbReference type="ARBA" id="ARBA00023012"/>
    </source>
</evidence>
<keyword evidence="4" id="KW-0238">DNA-binding</keyword>
<feature type="domain" description="Response regulatory" evidence="7">
    <location>
        <begin position="5"/>
        <end position="120"/>
    </location>
</feature>
<dbReference type="Gene3D" id="3.40.50.2300">
    <property type="match status" value="1"/>
</dbReference>
<sequence length="191" mass="21050">MENLTILVVDDDPVIRRLLEQRLVKQHYQVAVAGDGVQAEALLQERPFDVVLTDLMMPGGVGGIEVLEIAKKLHPHSEVVLITAHSSVGTAVEAMKKGAADYLEKPINFDELFLRLDKIANLKTILRSAQDLEQAMTVTETAASQTIQDLEMAVSRKQQAIDAVEDLLSDRSLPEDERIYRALGILAESGH</sequence>
<evidence type="ECO:0000313" key="8">
    <source>
        <dbReference type="EMBL" id="BDD87313.1"/>
    </source>
</evidence>
<accession>A0ABN6M6W6</accession>
<keyword evidence="1 6" id="KW-0597">Phosphoprotein</keyword>
<evidence type="ECO:0000256" key="1">
    <source>
        <dbReference type="ARBA" id="ARBA00022553"/>
    </source>
</evidence>
<evidence type="ECO:0000256" key="3">
    <source>
        <dbReference type="ARBA" id="ARBA00023015"/>
    </source>
</evidence>
<name>A0ABN6M6W6_9BACT</name>
<gene>
    <name evidence="8" type="ORF">DPPLL_16780</name>
</gene>
<protein>
    <recommendedName>
        <fullName evidence="7">Response regulatory domain-containing protein</fullName>
    </recommendedName>
</protein>
<keyword evidence="9" id="KW-1185">Reference proteome</keyword>
<keyword evidence="2" id="KW-0902">Two-component regulatory system</keyword>
<dbReference type="Pfam" id="PF00072">
    <property type="entry name" value="Response_reg"/>
    <property type="match status" value="1"/>
</dbReference>
<evidence type="ECO:0000313" key="9">
    <source>
        <dbReference type="Proteomes" id="UP000830055"/>
    </source>
</evidence>
<dbReference type="InterPro" id="IPR039420">
    <property type="entry name" value="WalR-like"/>
</dbReference>
<dbReference type="InterPro" id="IPR001789">
    <property type="entry name" value="Sig_transdc_resp-reg_receiver"/>
</dbReference>
<reference evidence="8 9" key="1">
    <citation type="submission" date="2022-01" db="EMBL/GenBank/DDBJ databases">
        <title>Desulfofustis limnae sp. nov., a novel mesophilic sulfate-reducing bacterium isolated from marsh soil.</title>
        <authorList>
            <person name="Watanabe M."/>
            <person name="Takahashi A."/>
            <person name="Kojima H."/>
            <person name="Fukui M."/>
        </authorList>
    </citation>
    <scope>NUCLEOTIDE SEQUENCE [LARGE SCALE GENOMIC DNA]</scope>
    <source>
        <strain evidence="8 9">PPLL</strain>
    </source>
</reference>
<evidence type="ECO:0000256" key="6">
    <source>
        <dbReference type="PROSITE-ProRule" id="PRU00169"/>
    </source>
</evidence>
<dbReference type="RefSeq" id="WP_284154347.1">
    <property type="nucleotide sequence ID" value="NZ_AP025516.1"/>
</dbReference>
<dbReference type="SUPFAM" id="SSF52172">
    <property type="entry name" value="CheY-like"/>
    <property type="match status" value="1"/>
</dbReference>
<dbReference type="PANTHER" id="PTHR48111">
    <property type="entry name" value="REGULATOR OF RPOS"/>
    <property type="match status" value="1"/>
</dbReference>
<dbReference type="EMBL" id="AP025516">
    <property type="protein sequence ID" value="BDD87313.1"/>
    <property type="molecule type" value="Genomic_DNA"/>
</dbReference>
<dbReference type="InterPro" id="IPR011006">
    <property type="entry name" value="CheY-like_superfamily"/>
</dbReference>